<dbReference type="AlphaFoldDB" id="A0A6H5IP92"/>
<sequence length="50" mass="5405">MPSLNVDPPSMVSIPVDQGLCDARPRADRRLGSVLGATIRTDRGRRRGST</sequence>
<gene>
    <name evidence="1" type="ORF">TBRA_LOCUS10334</name>
</gene>
<reference evidence="1 2" key="1">
    <citation type="submission" date="2020-02" db="EMBL/GenBank/DDBJ databases">
        <authorList>
            <person name="Ferguson B K."/>
        </authorList>
    </citation>
    <scope>NUCLEOTIDE SEQUENCE [LARGE SCALE GENOMIC DNA]</scope>
</reference>
<evidence type="ECO:0000313" key="2">
    <source>
        <dbReference type="Proteomes" id="UP000479190"/>
    </source>
</evidence>
<accession>A0A6H5IP92</accession>
<dbReference type="EMBL" id="CADCXV010000915">
    <property type="protein sequence ID" value="CAB0038556.1"/>
    <property type="molecule type" value="Genomic_DNA"/>
</dbReference>
<proteinExistence type="predicted"/>
<protein>
    <submittedName>
        <fullName evidence="1">Uncharacterized protein</fullName>
    </submittedName>
</protein>
<organism evidence="1 2">
    <name type="scientific">Trichogramma brassicae</name>
    <dbReference type="NCBI Taxonomy" id="86971"/>
    <lineage>
        <taxon>Eukaryota</taxon>
        <taxon>Metazoa</taxon>
        <taxon>Ecdysozoa</taxon>
        <taxon>Arthropoda</taxon>
        <taxon>Hexapoda</taxon>
        <taxon>Insecta</taxon>
        <taxon>Pterygota</taxon>
        <taxon>Neoptera</taxon>
        <taxon>Endopterygota</taxon>
        <taxon>Hymenoptera</taxon>
        <taxon>Apocrita</taxon>
        <taxon>Proctotrupomorpha</taxon>
        <taxon>Chalcidoidea</taxon>
        <taxon>Trichogrammatidae</taxon>
        <taxon>Trichogramma</taxon>
    </lineage>
</organism>
<dbReference type="Proteomes" id="UP000479190">
    <property type="component" value="Unassembled WGS sequence"/>
</dbReference>
<name>A0A6H5IP92_9HYME</name>
<evidence type="ECO:0000313" key="1">
    <source>
        <dbReference type="EMBL" id="CAB0038556.1"/>
    </source>
</evidence>
<keyword evidence="2" id="KW-1185">Reference proteome</keyword>